<dbReference type="SUPFAM" id="SSF50939">
    <property type="entry name" value="Sialidases"/>
    <property type="match status" value="1"/>
</dbReference>
<name>A0ABT1YBR5_9BACL</name>
<dbReference type="InterPro" id="IPR011040">
    <property type="entry name" value="Sialidase"/>
</dbReference>
<accession>A0ABT1YBR5</accession>
<keyword evidence="3" id="KW-1185">Reference proteome</keyword>
<organism evidence="2 3">
    <name type="scientific">Paenibacillus radicis</name>
    <name type="common">ex Xue et al. 2023</name>
    <dbReference type="NCBI Taxonomy" id="2972489"/>
    <lineage>
        <taxon>Bacteria</taxon>
        <taxon>Bacillati</taxon>
        <taxon>Bacillota</taxon>
        <taxon>Bacilli</taxon>
        <taxon>Bacillales</taxon>
        <taxon>Paenibacillaceae</taxon>
        <taxon>Paenibacillus</taxon>
    </lineage>
</organism>
<dbReference type="Pfam" id="PF13088">
    <property type="entry name" value="BNR_2"/>
    <property type="match status" value="1"/>
</dbReference>
<dbReference type="CDD" id="cd15482">
    <property type="entry name" value="Sialidase_non-viral"/>
    <property type="match status" value="1"/>
</dbReference>
<sequence>MRMMLVNQGVDKDGTLRSRYNGGAEAYIPTPYRVNHAPSMAELGNGDLLVVWFAGHTEEGRSDIEIVMSRLKAGETQWSEPVKVSDDDTKSEQNPVLFLAPDGKLLLKYTAQEAASMSREEFKKLYPNRTFTRQETAVIRCRESLDGGWTWGAAKTMFESEGSFCRAPIHVAKDGSWLFPMWYSRADGETEYGSDYSVIQRSMDQGKTWKEIPVPNSRGRVHASLLSGEGANMLALFRSRAADRIYISKSSDFGCTWTEPERTVLPNNNASIRAFRLQSNRLAVIYNHASANDDPHLTVWPKVRYPVTVALSEDEGLTWPYRRIIETGDGFSGEHNESLNRKYEYPWILQTNDGLLHAAFAYGGREGIKHVVFTEAWVKGTDI</sequence>
<comment type="caution">
    <text evidence="2">The sequence shown here is derived from an EMBL/GenBank/DDBJ whole genome shotgun (WGS) entry which is preliminary data.</text>
</comment>
<feature type="domain" description="Sialidase" evidence="1">
    <location>
        <begin position="46"/>
        <end position="357"/>
    </location>
</feature>
<dbReference type="RefSeq" id="WP_258212488.1">
    <property type="nucleotide sequence ID" value="NZ_JANQBD010000003.1"/>
</dbReference>
<dbReference type="EMBL" id="JANQBD010000003">
    <property type="protein sequence ID" value="MCR8630632.1"/>
    <property type="molecule type" value="Genomic_DNA"/>
</dbReference>
<dbReference type="PANTHER" id="PTHR43752:SF2">
    <property type="entry name" value="BNR_ASP-BOX REPEAT FAMILY PROTEIN"/>
    <property type="match status" value="1"/>
</dbReference>
<proteinExistence type="predicted"/>
<evidence type="ECO:0000313" key="3">
    <source>
        <dbReference type="Proteomes" id="UP001300012"/>
    </source>
</evidence>
<dbReference type="PANTHER" id="PTHR43752">
    <property type="entry name" value="BNR/ASP-BOX REPEAT FAMILY PROTEIN"/>
    <property type="match status" value="1"/>
</dbReference>
<dbReference type="Proteomes" id="UP001300012">
    <property type="component" value="Unassembled WGS sequence"/>
</dbReference>
<evidence type="ECO:0000259" key="1">
    <source>
        <dbReference type="Pfam" id="PF13088"/>
    </source>
</evidence>
<gene>
    <name evidence="2" type="ORF">NV381_05385</name>
</gene>
<evidence type="ECO:0000313" key="2">
    <source>
        <dbReference type="EMBL" id="MCR8630632.1"/>
    </source>
</evidence>
<reference evidence="2 3" key="1">
    <citation type="submission" date="2022-08" db="EMBL/GenBank/DDBJ databases">
        <title>Paenibacillus endoradicis sp. nov., Paenibacillus radicibacter sp. nov and Paenibacillus pararadicis sp. nov., three cold-adapted plant growth-promoting bacteria isolated from root of Larix gmelinii in Great Khingan.</title>
        <authorList>
            <person name="Xue H."/>
        </authorList>
    </citation>
    <scope>NUCLEOTIDE SEQUENCE [LARGE SCALE GENOMIC DNA]</scope>
    <source>
        <strain evidence="2 3">N5-1-1-5</strain>
    </source>
</reference>
<protein>
    <submittedName>
        <fullName evidence="2">Exo-alpha-sialidase</fullName>
    </submittedName>
</protein>
<dbReference type="InterPro" id="IPR036278">
    <property type="entry name" value="Sialidase_sf"/>
</dbReference>
<dbReference type="Gene3D" id="2.120.10.10">
    <property type="match status" value="1"/>
</dbReference>